<organism evidence="4 5">
    <name type="scientific">Proteiniborus ethanoligenes</name>
    <dbReference type="NCBI Taxonomy" id="415015"/>
    <lineage>
        <taxon>Bacteria</taxon>
        <taxon>Bacillati</taxon>
        <taxon>Bacillota</taxon>
        <taxon>Clostridia</taxon>
        <taxon>Eubacteriales</taxon>
        <taxon>Proteiniborus</taxon>
    </lineage>
</organism>
<proteinExistence type="predicted"/>
<evidence type="ECO:0000256" key="1">
    <source>
        <dbReference type="ARBA" id="ARBA00022741"/>
    </source>
</evidence>
<dbReference type="InterPro" id="IPR004948">
    <property type="entry name" value="Nuc-triphosphatase_THEP1"/>
</dbReference>
<dbReference type="EMBL" id="FNQE01000019">
    <property type="protein sequence ID" value="SDZ10829.1"/>
    <property type="molecule type" value="Genomic_DNA"/>
</dbReference>
<dbReference type="AlphaFoldDB" id="A0A1H3QDM1"/>
<dbReference type="Gene3D" id="3.40.50.300">
    <property type="entry name" value="P-loop containing nucleotide triphosphate hydrolases"/>
    <property type="match status" value="1"/>
</dbReference>
<name>A0A1H3QDM1_9FIRM</name>
<dbReference type="GO" id="GO:0005524">
    <property type="term" value="F:ATP binding"/>
    <property type="evidence" value="ECO:0007669"/>
    <property type="project" value="UniProtKB-KW"/>
</dbReference>
<evidence type="ECO:0000313" key="5">
    <source>
        <dbReference type="Proteomes" id="UP000198625"/>
    </source>
</evidence>
<reference evidence="5" key="1">
    <citation type="submission" date="2016-10" db="EMBL/GenBank/DDBJ databases">
        <authorList>
            <person name="Varghese N."/>
            <person name="Submissions S."/>
        </authorList>
    </citation>
    <scope>NUCLEOTIDE SEQUENCE [LARGE SCALE GENOMIC DNA]</scope>
    <source>
        <strain evidence="5">DSM 21650</strain>
    </source>
</reference>
<dbReference type="GO" id="GO:0017111">
    <property type="term" value="F:ribonucleoside triphosphate phosphatase activity"/>
    <property type="evidence" value="ECO:0007669"/>
    <property type="project" value="InterPro"/>
</dbReference>
<keyword evidence="1" id="KW-0547">Nucleotide-binding</keyword>
<evidence type="ECO:0000256" key="3">
    <source>
        <dbReference type="ARBA" id="ARBA00022840"/>
    </source>
</evidence>
<keyword evidence="2" id="KW-0378">Hydrolase</keyword>
<keyword evidence="5" id="KW-1185">Reference proteome</keyword>
<dbReference type="PANTHER" id="PTHR43146">
    <property type="entry name" value="CANCER-RELATED NUCLEOSIDE-TRIPHOSPHATASE"/>
    <property type="match status" value="1"/>
</dbReference>
<dbReference type="SUPFAM" id="SSF52540">
    <property type="entry name" value="P-loop containing nucleoside triphosphate hydrolases"/>
    <property type="match status" value="1"/>
</dbReference>
<accession>A0A1H3QDM1</accession>
<dbReference type="OrthoDB" id="47144at2"/>
<sequence>MSNLFITGEIGIGKTTIINKIIDKLNCSVGGYSTDREIVNGKKIFTAKSLLDDTERCIFAKIHMANGHKEIYEDSFRYCIISILEKSLSKADVIILDELGFMEDNIIQFTSYVHSLLDSDRFILGVLKKHDCQFISSIRSRKDVLVVDVNKDNRDSILDELLSMIKSYGVPFKE</sequence>
<dbReference type="InterPro" id="IPR027417">
    <property type="entry name" value="P-loop_NTPase"/>
</dbReference>
<evidence type="ECO:0000256" key="2">
    <source>
        <dbReference type="ARBA" id="ARBA00022801"/>
    </source>
</evidence>
<dbReference type="Proteomes" id="UP000198625">
    <property type="component" value="Unassembled WGS sequence"/>
</dbReference>
<protein>
    <submittedName>
        <fullName evidence="4">Nucleoside-triphosphatase</fullName>
    </submittedName>
</protein>
<evidence type="ECO:0000313" key="4">
    <source>
        <dbReference type="EMBL" id="SDZ10829.1"/>
    </source>
</evidence>
<dbReference type="Pfam" id="PF03266">
    <property type="entry name" value="NTPase_1"/>
    <property type="match status" value="1"/>
</dbReference>
<keyword evidence="3" id="KW-0067">ATP-binding</keyword>
<gene>
    <name evidence="4" type="ORF">SAMN05660462_01886</name>
</gene>
<dbReference type="STRING" id="415015.SAMN05660462_01886"/>
<dbReference type="RefSeq" id="WP_091730301.1">
    <property type="nucleotide sequence ID" value="NZ_FNQE01000019.1"/>
</dbReference>
<dbReference type="PANTHER" id="PTHR43146:SF1">
    <property type="entry name" value="CANCER-RELATED NUCLEOSIDE-TRIPHOSPHATASE"/>
    <property type="match status" value="1"/>
</dbReference>